<keyword evidence="4" id="KW-1185">Reference proteome</keyword>
<dbReference type="InterPro" id="IPR015422">
    <property type="entry name" value="PyrdxlP-dep_Trfase_small"/>
</dbReference>
<dbReference type="Gene3D" id="3.90.1150.10">
    <property type="entry name" value="Aspartate Aminotransferase, domain 1"/>
    <property type="match status" value="1"/>
</dbReference>
<dbReference type="InterPro" id="IPR015421">
    <property type="entry name" value="PyrdxlP-dep_Trfase_major"/>
</dbReference>
<sequence length="466" mass="53048">MLTSLYKEQTAQKPTLLHDTYFNDLRRKEYSRLCNQQHTYLDYTGGNLYAQSQIDKHHSLLLNHVLGNPHSGNPSSLLATQLVQEARDKVLAFFNASDDYHCIFTQNASGALKIIGECYSHSKDSHLLMIADNHNSVHGMREYCSKQGGSYSYAPLNYEDLTISSQHLKDNLQQYVEKKNKLFTYPAQSNVSGIKHDLEWINTAQENGWDVCLDAAAYVPSSHLNLKEYQPEFVTVSFYKIFGYPTGIGCLLVKKCAFHKLDKKWFAGGTVQYASVSNPFYFLADDYERFENGTINYLDIPAVTIGLDYILDIGMQRINERVTSMTKYLYQSLKNIYYKDGSRFIHLFGPSCRETTGGTIIMNFFKPDGALISVYDVEEKANAMNISLRSGCFCNPGIDELNNHITNDGIENEFYAVDDSNRNNLVKKLKNMRGATRVSVGIATIQKDLEHYIQFVKSVRDEFDCN</sequence>
<dbReference type="InterPro" id="IPR015424">
    <property type="entry name" value="PyrdxlP-dep_Trfase"/>
</dbReference>
<dbReference type="AlphaFoldDB" id="A0A2S7UBI4"/>
<dbReference type="PANTHER" id="PTHR14237:SF19">
    <property type="entry name" value="MITOCHONDRIAL AMIDOXIME REDUCING COMPONENT 1"/>
    <property type="match status" value="1"/>
</dbReference>
<dbReference type="Proteomes" id="UP000239747">
    <property type="component" value="Unassembled WGS sequence"/>
</dbReference>
<dbReference type="EMBL" id="MTPW01000001">
    <property type="protein sequence ID" value="PQJ32285.1"/>
    <property type="molecule type" value="Genomic_DNA"/>
</dbReference>
<accession>A0A2S7UBI4</accession>
<name>A0A2S7UBI4_9FLAO</name>
<evidence type="ECO:0000313" key="4">
    <source>
        <dbReference type="Proteomes" id="UP000239747"/>
    </source>
</evidence>
<evidence type="ECO:0000313" key="3">
    <source>
        <dbReference type="EMBL" id="PQJ32285.1"/>
    </source>
</evidence>
<proteinExistence type="predicted"/>
<dbReference type="OrthoDB" id="3435185at2"/>
<comment type="caution">
    <text evidence="3">The sequence shown here is derived from an EMBL/GenBank/DDBJ whole genome shotgun (WGS) entry which is preliminary data.</text>
</comment>
<evidence type="ECO:0000256" key="1">
    <source>
        <dbReference type="ARBA" id="ARBA00022898"/>
    </source>
</evidence>
<keyword evidence="1" id="KW-0663">Pyridoxal phosphate</keyword>
<organism evidence="3 4">
    <name type="scientific">Nonlabens arenilitoris</name>
    <dbReference type="NCBI Taxonomy" id="1217969"/>
    <lineage>
        <taxon>Bacteria</taxon>
        <taxon>Pseudomonadati</taxon>
        <taxon>Bacteroidota</taxon>
        <taxon>Flavobacteriia</taxon>
        <taxon>Flavobacteriales</taxon>
        <taxon>Flavobacteriaceae</taxon>
        <taxon>Nonlabens</taxon>
    </lineage>
</organism>
<reference evidence="3 4" key="1">
    <citation type="submission" date="2017-01" db="EMBL/GenBank/DDBJ databases">
        <title>Trade-off between light-utilization and light-protection in marine flavobacteria.</title>
        <authorList>
            <person name="Kumagai Y."/>
            <person name="Yoshizawa S."/>
            <person name="Kogure K."/>
            <person name="Iwasaki W."/>
        </authorList>
    </citation>
    <scope>NUCLEOTIDE SEQUENCE [LARGE SCALE GENOMIC DNA]</scope>
    <source>
        <strain evidence="3 4">KCTC 32109</strain>
    </source>
</reference>
<gene>
    <name evidence="3" type="ORF">BST92_10265</name>
</gene>
<dbReference type="SUPFAM" id="SSF53383">
    <property type="entry name" value="PLP-dependent transferases"/>
    <property type="match status" value="1"/>
</dbReference>
<feature type="domain" description="Aminotransferase class V" evidence="2">
    <location>
        <begin position="40"/>
        <end position="450"/>
    </location>
</feature>
<dbReference type="PANTHER" id="PTHR14237">
    <property type="entry name" value="MOLYBDOPTERIN COFACTOR SULFURASE MOSC"/>
    <property type="match status" value="1"/>
</dbReference>
<protein>
    <submittedName>
        <fullName evidence="3">Cysteine desulfurase</fullName>
    </submittedName>
</protein>
<dbReference type="InterPro" id="IPR000192">
    <property type="entry name" value="Aminotrans_V_dom"/>
</dbReference>
<evidence type="ECO:0000259" key="2">
    <source>
        <dbReference type="Pfam" id="PF00266"/>
    </source>
</evidence>
<dbReference type="Gene3D" id="3.40.640.10">
    <property type="entry name" value="Type I PLP-dependent aspartate aminotransferase-like (Major domain)"/>
    <property type="match status" value="1"/>
</dbReference>
<dbReference type="RefSeq" id="WP_105071367.1">
    <property type="nucleotide sequence ID" value="NZ_MTPW01000001.1"/>
</dbReference>
<dbReference type="Pfam" id="PF00266">
    <property type="entry name" value="Aminotran_5"/>
    <property type="match status" value="1"/>
</dbReference>